<accession>A0A9W8JXT1</accession>
<evidence type="ECO:0000313" key="1">
    <source>
        <dbReference type="EMBL" id="KAJ3506306.1"/>
    </source>
</evidence>
<gene>
    <name evidence="1" type="ORF">NLJ89_g6939</name>
</gene>
<keyword evidence="2" id="KW-1185">Reference proteome</keyword>
<reference evidence="1" key="1">
    <citation type="submission" date="2022-07" db="EMBL/GenBank/DDBJ databases">
        <title>Genome Sequence of Agrocybe chaxingu.</title>
        <authorList>
            <person name="Buettner E."/>
        </authorList>
    </citation>
    <scope>NUCLEOTIDE SEQUENCE</scope>
    <source>
        <strain evidence="1">MP-N11</strain>
    </source>
</reference>
<proteinExistence type="predicted"/>
<organism evidence="1 2">
    <name type="scientific">Agrocybe chaxingu</name>
    <dbReference type="NCBI Taxonomy" id="84603"/>
    <lineage>
        <taxon>Eukaryota</taxon>
        <taxon>Fungi</taxon>
        <taxon>Dikarya</taxon>
        <taxon>Basidiomycota</taxon>
        <taxon>Agaricomycotina</taxon>
        <taxon>Agaricomycetes</taxon>
        <taxon>Agaricomycetidae</taxon>
        <taxon>Agaricales</taxon>
        <taxon>Agaricineae</taxon>
        <taxon>Strophariaceae</taxon>
        <taxon>Agrocybe</taxon>
    </lineage>
</organism>
<name>A0A9W8JXT1_9AGAR</name>
<dbReference type="EMBL" id="JANKHO010000782">
    <property type="protein sequence ID" value="KAJ3506306.1"/>
    <property type="molecule type" value="Genomic_DNA"/>
</dbReference>
<comment type="caution">
    <text evidence="1">The sequence shown here is derived from an EMBL/GenBank/DDBJ whole genome shotgun (WGS) entry which is preliminary data.</text>
</comment>
<sequence>MPQGSRSLAFLSATTTSLSATHKLEVIDAGPIFRKKGTALTKRADGTDVTMGDVVATMGRKIQKEINETFELSDDDRVDYTTWKIQYFPSGMLDFCFNWFAGFESLQCNYDPTNWTVLKLMAKQNEGRLDNSLRRIATRCKRLKVIKSVEISYKTYVDVVITRHPLGRIEWEKLPSVKYSVFQ</sequence>
<protein>
    <submittedName>
        <fullName evidence="1">Uncharacterized protein</fullName>
    </submittedName>
</protein>
<dbReference type="Proteomes" id="UP001148786">
    <property type="component" value="Unassembled WGS sequence"/>
</dbReference>
<dbReference type="AlphaFoldDB" id="A0A9W8JXT1"/>
<evidence type="ECO:0000313" key="2">
    <source>
        <dbReference type="Proteomes" id="UP001148786"/>
    </source>
</evidence>